<feature type="non-terminal residue" evidence="2">
    <location>
        <position position="1"/>
    </location>
</feature>
<dbReference type="PROSITE" id="PS51340">
    <property type="entry name" value="MOSC"/>
    <property type="match status" value="1"/>
</dbReference>
<dbReference type="GO" id="GO:0030151">
    <property type="term" value="F:molybdenum ion binding"/>
    <property type="evidence" value="ECO:0007669"/>
    <property type="project" value="InterPro"/>
</dbReference>
<dbReference type="GO" id="GO:0003824">
    <property type="term" value="F:catalytic activity"/>
    <property type="evidence" value="ECO:0007669"/>
    <property type="project" value="InterPro"/>
</dbReference>
<dbReference type="AlphaFoldDB" id="A0A2X0IZG5"/>
<feature type="domain" description="MOSC" evidence="1">
    <location>
        <begin position="1"/>
        <end position="152"/>
    </location>
</feature>
<protein>
    <recommendedName>
        <fullName evidence="1">MOSC domain-containing protein</fullName>
    </recommendedName>
</protein>
<accession>A0A2X0IZG5</accession>
<name>A0A2X0IZG5_9ACTN</name>
<dbReference type="PANTHER" id="PTHR14237:SF19">
    <property type="entry name" value="MITOCHONDRIAL AMIDOXIME REDUCING COMPONENT 1"/>
    <property type="match status" value="1"/>
</dbReference>
<organism evidence="2 3">
    <name type="scientific">Streptacidiphilus pinicola</name>
    <dbReference type="NCBI Taxonomy" id="2219663"/>
    <lineage>
        <taxon>Bacteria</taxon>
        <taxon>Bacillati</taxon>
        <taxon>Actinomycetota</taxon>
        <taxon>Actinomycetes</taxon>
        <taxon>Kitasatosporales</taxon>
        <taxon>Streptomycetaceae</taxon>
        <taxon>Streptacidiphilus</taxon>
    </lineage>
</organism>
<reference evidence="2 3" key="1">
    <citation type="submission" date="2018-06" db="EMBL/GenBank/DDBJ databases">
        <title>Streptacidiphilus pinicola sp. nov., isolated from pine grove soil.</title>
        <authorList>
            <person name="Roh S.G."/>
            <person name="Park S."/>
            <person name="Kim M.-K."/>
            <person name="Yun B.-R."/>
            <person name="Park J."/>
            <person name="Kim M.J."/>
            <person name="Kim Y.S."/>
            <person name="Kim S.B."/>
        </authorList>
    </citation>
    <scope>NUCLEOTIDE SEQUENCE [LARGE SCALE GENOMIC DNA]</scope>
    <source>
        <strain evidence="2 3">MMS16-CNU450</strain>
    </source>
</reference>
<gene>
    <name evidence="2" type="ORF">DN069_38440</name>
</gene>
<dbReference type="Proteomes" id="UP000248889">
    <property type="component" value="Unassembled WGS sequence"/>
</dbReference>
<keyword evidence="3" id="KW-1185">Reference proteome</keyword>
<evidence type="ECO:0000313" key="2">
    <source>
        <dbReference type="EMBL" id="RAG80378.1"/>
    </source>
</evidence>
<sequence>RGGWVRWKRPHRRPRPATTSFADAYPFLLTTTSSLAALDALIAADHPETAAANGPVPMARFRPNLVLDEPIPWAEEGWRRIRLGEVEFEVAQQCGRCVMTTVDQQAGVFTGQQPLRTLRKRRRFGRSAAFGMHLVPLAPYGTLRVGDELTVLESGPLPLPD</sequence>
<comment type="caution">
    <text evidence="2">The sequence shown here is derived from an EMBL/GenBank/DDBJ whole genome shotgun (WGS) entry which is preliminary data.</text>
</comment>
<dbReference type="Pfam" id="PF03473">
    <property type="entry name" value="MOSC"/>
    <property type="match status" value="1"/>
</dbReference>
<dbReference type="InterPro" id="IPR011037">
    <property type="entry name" value="Pyrv_Knase-like_insert_dom_sf"/>
</dbReference>
<dbReference type="PANTHER" id="PTHR14237">
    <property type="entry name" value="MOLYBDOPTERIN COFACTOR SULFURASE MOSC"/>
    <property type="match status" value="1"/>
</dbReference>
<dbReference type="SUPFAM" id="SSF50800">
    <property type="entry name" value="PK beta-barrel domain-like"/>
    <property type="match status" value="1"/>
</dbReference>
<proteinExistence type="predicted"/>
<dbReference type="EMBL" id="QKYN01000244">
    <property type="protein sequence ID" value="RAG80378.1"/>
    <property type="molecule type" value="Genomic_DNA"/>
</dbReference>
<evidence type="ECO:0000313" key="3">
    <source>
        <dbReference type="Proteomes" id="UP000248889"/>
    </source>
</evidence>
<dbReference type="OrthoDB" id="9793178at2"/>
<dbReference type="InterPro" id="IPR005302">
    <property type="entry name" value="MoCF_Sase_C"/>
</dbReference>
<evidence type="ECO:0000259" key="1">
    <source>
        <dbReference type="PROSITE" id="PS51340"/>
    </source>
</evidence>
<dbReference type="GO" id="GO:0030170">
    <property type="term" value="F:pyridoxal phosphate binding"/>
    <property type="evidence" value="ECO:0007669"/>
    <property type="project" value="InterPro"/>
</dbReference>
<dbReference type="RefSeq" id="WP_116513726.1">
    <property type="nucleotide sequence ID" value="NZ_QKYN01000244.1"/>
</dbReference>